<protein>
    <submittedName>
        <fullName evidence="7">Tyrosine-type recombinase/integrase</fullName>
    </submittedName>
</protein>
<evidence type="ECO:0000313" key="7">
    <source>
        <dbReference type="EMBL" id="MQT78512.1"/>
    </source>
</evidence>
<dbReference type="AlphaFoldDB" id="A0A6A7YNI0"/>
<evidence type="ECO:0000313" key="10">
    <source>
        <dbReference type="Proteomes" id="UP000713985"/>
    </source>
</evidence>
<dbReference type="Pfam" id="PF00589">
    <property type="entry name" value="Phage_integrase"/>
    <property type="match status" value="1"/>
</dbReference>
<keyword evidence="10" id="KW-1185">Reference proteome</keyword>
<keyword evidence="2" id="KW-0229">DNA integration</keyword>
<dbReference type="PROSITE" id="PS51898">
    <property type="entry name" value="TYR_RECOMBINASE"/>
    <property type="match status" value="1"/>
</dbReference>
<gene>
    <name evidence="8" type="ORF">GHN41_03850</name>
    <name evidence="7" type="ORF">GHN86_00320</name>
    <name evidence="6" type="ORF">GHN94_02730</name>
</gene>
<dbReference type="EMBL" id="WIVT01000003">
    <property type="protein sequence ID" value="MQU15582.1"/>
    <property type="molecule type" value="Genomic_DNA"/>
</dbReference>
<evidence type="ECO:0000256" key="3">
    <source>
        <dbReference type="ARBA" id="ARBA00023125"/>
    </source>
</evidence>
<dbReference type="Proteomes" id="UP000443000">
    <property type="component" value="Unassembled WGS sequence"/>
</dbReference>
<dbReference type="Pfam" id="PF20172">
    <property type="entry name" value="DUF6538"/>
    <property type="match status" value="1"/>
</dbReference>
<evidence type="ECO:0000313" key="6">
    <source>
        <dbReference type="EMBL" id="MQT24749.1"/>
    </source>
</evidence>
<keyword evidence="4" id="KW-0233">DNA recombination</keyword>
<dbReference type="Proteomes" id="UP000713985">
    <property type="component" value="Unassembled WGS sequence"/>
</dbReference>
<dbReference type="GO" id="GO:0006310">
    <property type="term" value="P:DNA recombination"/>
    <property type="evidence" value="ECO:0007669"/>
    <property type="project" value="UniProtKB-KW"/>
</dbReference>
<dbReference type="SUPFAM" id="SSF56349">
    <property type="entry name" value="DNA breaking-rejoining enzymes"/>
    <property type="match status" value="1"/>
</dbReference>
<accession>A0A6A7YNI0</accession>
<evidence type="ECO:0000256" key="1">
    <source>
        <dbReference type="ARBA" id="ARBA00008857"/>
    </source>
</evidence>
<dbReference type="InterPro" id="IPR046668">
    <property type="entry name" value="DUF6538"/>
</dbReference>
<keyword evidence="3" id="KW-0238">DNA-binding</keyword>
<evidence type="ECO:0000256" key="2">
    <source>
        <dbReference type="ARBA" id="ARBA00022908"/>
    </source>
</evidence>
<dbReference type="EMBL" id="WIWC01000001">
    <property type="protein sequence ID" value="MQT78512.1"/>
    <property type="molecule type" value="Genomic_DNA"/>
</dbReference>
<comment type="similarity">
    <text evidence="1">Belongs to the 'phage' integrase family.</text>
</comment>
<comment type="caution">
    <text evidence="7">The sequence shown here is derived from an EMBL/GenBank/DDBJ whole genome shotgun (WGS) entry which is preliminary data.</text>
</comment>
<dbReference type="PANTHER" id="PTHR30349:SF41">
    <property type="entry name" value="INTEGRASE_RECOMBINASE PROTEIN MJ0367-RELATED"/>
    <property type="match status" value="1"/>
</dbReference>
<feature type="domain" description="Tyr recombinase" evidence="5">
    <location>
        <begin position="319"/>
        <end position="500"/>
    </location>
</feature>
<dbReference type="GO" id="GO:0003677">
    <property type="term" value="F:DNA binding"/>
    <property type="evidence" value="ECO:0007669"/>
    <property type="project" value="UniProtKB-KW"/>
</dbReference>
<dbReference type="InterPro" id="IPR050090">
    <property type="entry name" value="Tyrosine_recombinase_XerCD"/>
</dbReference>
<dbReference type="OrthoDB" id="9784724at2"/>
<dbReference type="InterPro" id="IPR011010">
    <property type="entry name" value="DNA_brk_join_enz"/>
</dbReference>
<name>A0A6A7YNI0_9PSED</name>
<dbReference type="InterPro" id="IPR002104">
    <property type="entry name" value="Integrase_catalytic"/>
</dbReference>
<evidence type="ECO:0000256" key="4">
    <source>
        <dbReference type="ARBA" id="ARBA00023172"/>
    </source>
</evidence>
<dbReference type="PANTHER" id="PTHR30349">
    <property type="entry name" value="PHAGE INTEGRASE-RELATED"/>
    <property type="match status" value="1"/>
</dbReference>
<dbReference type="Gene3D" id="1.10.443.10">
    <property type="entry name" value="Intergrase catalytic core"/>
    <property type="match status" value="1"/>
</dbReference>
<evidence type="ECO:0000259" key="5">
    <source>
        <dbReference type="PROSITE" id="PS51898"/>
    </source>
</evidence>
<dbReference type="InterPro" id="IPR013762">
    <property type="entry name" value="Integrase-like_cat_sf"/>
</dbReference>
<dbReference type="GO" id="GO:0015074">
    <property type="term" value="P:DNA integration"/>
    <property type="evidence" value="ECO:0007669"/>
    <property type="project" value="UniProtKB-KW"/>
</dbReference>
<dbReference type="EMBL" id="WIWP01000003">
    <property type="protein sequence ID" value="MQT24749.1"/>
    <property type="molecule type" value="Genomic_DNA"/>
</dbReference>
<reference evidence="9 10" key="1">
    <citation type="submission" date="2019-10" db="EMBL/GenBank/DDBJ databases">
        <title>Evaluation of single-gene subtyping targets for Pseudomonas.</title>
        <authorList>
            <person name="Reichler S.J."/>
            <person name="Orsi R.H."/>
            <person name="Wiedmann M."/>
            <person name="Martin N.H."/>
            <person name="Murphy S.I."/>
        </authorList>
    </citation>
    <scope>NUCLEOTIDE SEQUENCE</scope>
    <source>
        <strain evidence="6 10">FSL R10-0802</strain>
        <strain evidence="8 9">FSL R10-1594</strain>
        <strain evidence="7">FSL R10-2339</strain>
    </source>
</reference>
<sequence length="507" mass="56252">MATHLVQKSGQSTWYVRMAVPADVRKAFDGKAKLIKTTGTSNKAEAMDKRLPILAQWKADIRAAREQGMEAREQWRANLAKASLEIDSQIDDRLLEAVKSQPKGKVKAPEETPEETAVRLEQFERDRAEIIRDAQSLEDAGAEGLVERLSTLLSQKPLTLLDEVQATAEITRDVMSQVTKRLFSLTPTEAIEATEIMYTPTSYKPVSPITAPRLKAFRSYRVKSEVADKTIDQQESKLKKLSDYLRDQGSPLTRATVAAWLDTMSLSSKTKAQYLLAGSTFWKWAIKHDSHWRSDYSEKDSPFTGQELPKVRAKDKAESARKAFTAEEIESLYAAAKLSGNGTLCDLIMLGSYTGCRIEEIAQLRKDSIVTVEGIRTFKITDSKTVAGIREIPIHPSLAEVVDRLIDKSTDGFLLPSSSGNKYGIRSDPHSKAFSRLKTAQGFGSRHVFHSVRAMVITLLLRAGVPGPTVANIVGHETGLVTFDVYDEGASPKQKQDAINLLSYSFQ</sequence>
<evidence type="ECO:0000313" key="8">
    <source>
        <dbReference type="EMBL" id="MQU15582.1"/>
    </source>
</evidence>
<dbReference type="RefSeq" id="WP_153385938.1">
    <property type="nucleotide sequence ID" value="NZ_WIVT01000003.1"/>
</dbReference>
<proteinExistence type="inferred from homology"/>
<organism evidence="7">
    <name type="scientific">Pseudomonas helleri</name>
    <dbReference type="NCBI Taxonomy" id="1608996"/>
    <lineage>
        <taxon>Bacteria</taxon>
        <taxon>Pseudomonadati</taxon>
        <taxon>Pseudomonadota</taxon>
        <taxon>Gammaproteobacteria</taxon>
        <taxon>Pseudomonadales</taxon>
        <taxon>Pseudomonadaceae</taxon>
        <taxon>Pseudomonas</taxon>
    </lineage>
</organism>
<evidence type="ECO:0000313" key="9">
    <source>
        <dbReference type="Proteomes" id="UP000443000"/>
    </source>
</evidence>